<evidence type="ECO:0000256" key="6">
    <source>
        <dbReference type="ARBA" id="ARBA00023136"/>
    </source>
</evidence>
<dbReference type="PANTHER" id="PTHR30589">
    <property type="entry name" value="PROLIPOPROTEIN DIACYLGLYCERYL TRANSFERASE"/>
    <property type="match status" value="1"/>
</dbReference>
<evidence type="ECO:0000313" key="9">
    <source>
        <dbReference type="EMBL" id="RHW47601.1"/>
    </source>
</evidence>
<feature type="transmembrane region" description="Helical" evidence="7">
    <location>
        <begin position="93"/>
        <end position="114"/>
    </location>
</feature>
<dbReference type="InterPro" id="IPR001640">
    <property type="entry name" value="Lgt"/>
</dbReference>
<keyword evidence="2 7" id="KW-1003">Cell membrane</keyword>
<feature type="region of interest" description="Disordered" evidence="8">
    <location>
        <begin position="276"/>
        <end position="317"/>
    </location>
</feature>
<dbReference type="UniPathway" id="UPA00664"/>
<feature type="transmembrane region" description="Helical" evidence="7">
    <location>
        <begin position="121"/>
        <end position="139"/>
    </location>
</feature>
<proteinExistence type="inferred from homology"/>
<feature type="transmembrane region" description="Helical" evidence="7">
    <location>
        <begin position="219"/>
        <end position="237"/>
    </location>
</feature>
<evidence type="ECO:0000256" key="8">
    <source>
        <dbReference type="SAM" id="MobiDB-lite"/>
    </source>
</evidence>
<name>A0A417ZAC8_9MICO</name>
<feature type="compositionally biased region" description="Low complexity" evidence="8">
    <location>
        <begin position="290"/>
        <end position="317"/>
    </location>
</feature>
<dbReference type="GO" id="GO:0005886">
    <property type="term" value="C:plasma membrane"/>
    <property type="evidence" value="ECO:0007669"/>
    <property type="project" value="UniProtKB-SubCell"/>
</dbReference>
<comment type="catalytic activity">
    <reaction evidence="7">
        <text>L-cysteinyl-[prolipoprotein] + a 1,2-diacyl-sn-glycero-3-phospho-(1'-sn-glycerol) = an S-1,2-diacyl-sn-glyceryl-L-cysteinyl-[prolipoprotein] + sn-glycerol 1-phosphate + H(+)</text>
        <dbReference type="Rhea" id="RHEA:56712"/>
        <dbReference type="Rhea" id="RHEA-COMP:14679"/>
        <dbReference type="Rhea" id="RHEA-COMP:14680"/>
        <dbReference type="ChEBI" id="CHEBI:15378"/>
        <dbReference type="ChEBI" id="CHEBI:29950"/>
        <dbReference type="ChEBI" id="CHEBI:57685"/>
        <dbReference type="ChEBI" id="CHEBI:64716"/>
        <dbReference type="ChEBI" id="CHEBI:140658"/>
        <dbReference type="EC" id="2.5.1.145"/>
    </reaction>
</comment>
<keyword evidence="4 7" id="KW-0812">Transmembrane</keyword>
<reference evidence="9 10" key="1">
    <citation type="submission" date="2018-08" db="EMBL/GenBank/DDBJ databases">
        <title>Whole genome sequence analysis of Dermacoccus abyssi bacteria isolated from Deep Mariana trench Micromonospora spp reveals genes involved in the environmental adaptation and production of secondary metabolites.</title>
        <authorList>
            <person name="Abdel-Mageed W.M."/>
            <person name="Lehri B."/>
            <person name="Nouioui I."/>
            <person name="Goodfellow I."/>
            <person name="Jaspars M."/>
            <person name="Karlyshev A."/>
        </authorList>
    </citation>
    <scope>NUCLEOTIDE SEQUENCE [LARGE SCALE GENOMIC DNA]</scope>
    <source>
        <strain evidence="9 10">MT1.1</strain>
    </source>
</reference>
<sequence length="317" mass="34072">MLATIPSPTEGVLWLGPIPLRGYALCILAGVVVATIIAGRRLEARGYARDAAVGVVLWIVPFGIVGGRLYHVITTPQPYFGENGNPVDALKVWQGGLGIWGAVALGALGAWIGARREGVPFAVLADAIAPGLPLAQAIGRFGNYFNNELYGRRTDVPWALEIHQWDSGAGKAVVDSTGQPVVLGTFHPTFLYEALWCLLIAFVIWRISDSGCLRRGQAFGLYVMLYPMGRIIVELMRSDFANRILGLRVNVWVSILVFLLGLGVFLARRKADPDVRLARADDDSDRGADDGVSTASSDTSETATSDEATSTTKDSTD</sequence>
<evidence type="ECO:0000256" key="7">
    <source>
        <dbReference type="HAMAP-Rule" id="MF_01147"/>
    </source>
</evidence>
<comment type="pathway">
    <text evidence="7">Protein modification; lipoprotein biosynthesis (diacylglyceryl transfer).</text>
</comment>
<comment type="caution">
    <text evidence="9">The sequence shown here is derived from an EMBL/GenBank/DDBJ whole genome shotgun (WGS) entry which is preliminary data.</text>
</comment>
<dbReference type="NCBIfam" id="TIGR00544">
    <property type="entry name" value="lgt"/>
    <property type="match status" value="1"/>
</dbReference>
<dbReference type="PROSITE" id="PS01311">
    <property type="entry name" value="LGT"/>
    <property type="match status" value="1"/>
</dbReference>
<evidence type="ECO:0000313" key="10">
    <source>
        <dbReference type="Proteomes" id="UP000285376"/>
    </source>
</evidence>
<feature type="binding site" evidence="7">
    <location>
        <position position="140"/>
    </location>
    <ligand>
        <name>a 1,2-diacyl-sn-glycero-3-phospho-(1'-sn-glycerol)</name>
        <dbReference type="ChEBI" id="CHEBI:64716"/>
    </ligand>
</feature>
<gene>
    <name evidence="7" type="primary">lgt</name>
    <name evidence="9" type="ORF">D1832_02585</name>
</gene>
<comment type="similarity">
    <text evidence="1 7">Belongs to the Lgt family.</text>
</comment>
<dbReference type="EC" id="2.5.1.145" evidence="7"/>
<dbReference type="PANTHER" id="PTHR30589:SF0">
    <property type="entry name" value="PHOSPHATIDYLGLYCEROL--PROLIPOPROTEIN DIACYLGLYCERYL TRANSFERASE"/>
    <property type="match status" value="1"/>
</dbReference>
<comment type="function">
    <text evidence="7">Catalyzes the transfer of the diacylglyceryl group from phosphatidylglycerol to the sulfhydryl group of the N-terminal cysteine of a prolipoprotein, the first step in the formation of mature lipoproteins.</text>
</comment>
<feature type="transmembrane region" description="Helical" evidence="7">
    <location>
        <begin position="51"/>
        <end position="73"/>
    </location>
</feature>
<dbReference type="GO" id="GO:0008961">
    <property type="term" value="F:phosphatidylglycerol-prolipoprotein diacylglyceryl transferase activity"/>
    <property type="evidence" value="ECO:0007669"/>
    <property type="project" value="UniProtKB-UniRule"/>
</dbReference>
<evidence type="ECO:0000256" key="4">
    <source>
        <dbReference type="ARBA" id="ARBA00022692"/>
    </source>
</evidence>
<dbReference type="RefSeq" id="WP_118912486.1">
    <property type="nucleotide sequence ID" value="NZ_CBCRVH010000002.1"/>
</dbReference>
<keyword evidence="3 7" id="KW-0808">Transferase</keyword>
<evidence type="ECO:0000256" key="3">
    <source>
        <dbReference type="ARBA" id="ARBA00022679"/>
    </source>
</evidence>
<protein>
    <recommendedName>
        <fullName evidence="7">Phosphatidylglycerol--prolipoprotein diacylglyceryl transferase</fullName>
        <ecNumber evidence="7">2.5.1.145</ecNumber>
    </recommendedName>
</protein>
<dbReference type="Pfam" id="PF01790">
    <property type="entry name" value="LGT"/>
    <property type="match status" value="1"/>
</dbReference>
<keyword evidence="6 7" id="KW-0472">Membrane</keyword>
<comment type="subcellular location">
    <subcellularLocation>
        <location evidence="7">Cell membrane</location>
        <topology evidence="7">Multi-pass membrane protein</topology>
    </subcellularLocation>
</comment>
<feature type="transmembrane region" description="Helical" evidence="7">
    <location>
        <begin position="190"/>
        <end position="207"/>
    </location>
</feature>
<accession>A0A417ZAC8</accession>
<keyword evidence="9" id="KW-0449">Lipoprotein</keyword>
<feature type="compositionally biased region" description="Basic and acidic residues" evidence="8">
    <location>
        <begin position="276"/>
        <end position="289"/>
    </location>
</feature>
<keyword evidence="5 7" id="KW-1133">Transmembrane helix</keyword>
<dbReference type="Proteomes" id="UP000285376">
    <property type="component" value="Unassembled WGS sequence"/>
</dbReference>
<evidence type="ECO:0000256" key="5">
    <source>
        <dbReference type="ARBA" id="ARBA00022989"/>
    </source>
</evidence>
<evidence type="ECO:0000256" key="1">
    <source>
        <dbReference type="ARBA" id="ARBA00007150"/>
    </source>
</evidence>
<dbReference type="GO" id="GO:0042158">
    <property type="term" value="P:lipoprotein biosynthetic process"/>
    <property type="evidence" value="ECO:0007669"/>
    <property type="project" value="UniProtKB-UniRule"/>
</dbReference>
<feature type="transmembrane region" description="Helical" evidence="7">
    <location>
        <begin position="249"/>
        <end position="267"/>
    </location>
</feature>
<dbReference type="AlphaFoldDB" id="A0A417ZAC8"/>
<dbReference type="HAMAP" id="MF_01147">
    <property type="entry name" value="Lgt"/>
    <property type="match status" value="1"/>
</dbReference>
<organism evidence="9 10">
    <name type="scientific">Dermacoccus abyssi</name>
    <dbReference type="NCBI Taxonomy" id="322596"/>
    <lineage>
        <taxon>Bacteria</taxon>
        <taxon>Bacillati</taxon>
        <taxon>Actinomycetota</taxon>
        <taxon>Actinomycetes</taxon>
        <taxon>Micrococcales</taxon>
        <taxon>Dermacoccaceae</taxon>
        <taxon>Dermacoccus</taxon>
    </lineage>
</organism>
<dbReference type="EMBL" id="QWLM01000002">
    <property type="protein sequence ID" value="RHW47601.1"/>
    <property type="molecule type" value="Genomic_DNA"/>
</dbReference>
<feature type="transmembrane region" description="Helical" evidence="7">
    <location>
        <begin position="20"/>
        <end position="39"/>
    </location>
</feature>
<evidence type="ECO:0000256" key="2">
    <source>
        <dbReference type="ARBA" id="ARBA00022475"/>
    </source>
</evidence>